<dbReference type="AlphaFoldDB" id="A0AAV9RRK6"/>
<evidence type="ECO:0000313" key="2">
    <source>
        <dbReference type="Proteomes" id="UP001311232"/>
    </source>
</evidence>
<organism evidence="1 2">
    <name type="scientific">Crenichthys baileyi</name>
    <name type="common">White River springfish</name>
    <dbReference type="NCBI Taxonomy" id="28760"/>
    <lineage>
        <taxon>Eukaryota</taxon>
        <taxon>Metazoa</taxon>
        <taxon>Chordata</taxon>
        <taxon>Craniata</taxon>
        <taxon>Vertebrata</taxon>
        <taxon>Euteleostomi</taxon>
        <taxon>Actinopterygii</taxon>
        <taxon>Neopterygii</taxon>
        <taxon>Teleostei</taxon>
        <taxon>Neoteleostei</taxon>
        <taxon>Acanthomorphata</taxon>
        <taxon>Ovalentaria</taxon>
        <taxon>Atherinomorphae</taxon>
        <taxon>Cyprinodontiformes</taxon>
        <taxon>Goodeidae</taxon>
        <taxon>Crenichthys</taxon>
    </lineage>
</organism>
<gene>
    <name evidence="1" type="ORF">CRENBAI_012284</name>
</gene>
<comment type="caution">
    <text evidence="1">The sequence shown here is derived from an EMBL/GenBank/DDBJ whole genome shotgun (WGS) entry which is preliminary data.</text>
</comment>
<keyword evidence="2" id="KW-1185">Reference proteome</keyword>
<protein>
    <submittedName>
        <fullName evidence="1">Uncharacterized protein</fullName>
    </submittedName>
</protein>
<reference evidence="1 2" key="1">
    <citation type="submission" date="2021-06" db="EMBL/GenBank/DDBJ databases">
        <authorList>
            <person name="Palmer J.M."/>
        </authorList>
    </citation>
    <scope>NUCLEOTIDE SEQUENCE [LARGE SCALE GENOMIC DNA]</scope>
    <source>
        <strain evidence="1 2">MEX-2019</strain>
        <tissue evidence="1">Muscle</tissue>
    </source>
</reference>
<proteinExistence type="predicted"/>
<accession>A0AAV9RRK6</accession>
<sequence>MANDSIQAGLKMDDKHTMIHLPFHVHTGLSCSGIAGGSSGHWVRRGARTGQVTSLSQGNTETHRTNNFQQQINLTGLWEEAGVLGGNPHMHGKNMEMPCRKTSEFRSQDLLSARHIP</sequence>
<evidence type="ECO:0000313" key="1">
    <source>
        <dbReference type="EMBL" id="KAK5611682.1"/>
    </source>
</evidence>
<name>A0AAV9RRK6_9TELE</name>
<dbReference type="EMBL" id="JAHHUM010001465">
    <property type="protein sequence ID" value="KAK5611682.1"/>
    <property type="molecule type" value="Genomic_DNA"/>
</dbReference>
<dbReference type="Proteomes" id="UP001311232">
    <property type="component" value="Unassembled WGS sequence"/>
</dbReference>